<evidence type="ECO:0000256" key="6">
    <source>
        <dbReference type="ARBA" id="ARBA00022917"/>
    </source>
</evidence>
<dbReference type="SUPFAM" id="SSF52374">
    <property type="entry name" value="Nucleotidylyl transferase"/>
    <property type="match status" value="1"/>
</dbReference>
<dbReference type="Gene3D" id="1.10.730.20">
    <property type="match status" value="1"/>
</dbReference>
<feature type="binding site" evidence="10">
    <location>
        <position position="545"/>
    </location>
    <ligand>
        <name>L-isoleucyl-5'-AMP</name>
        <dbReference type="ChEBI" id="CHEBI:178002"/>
    </ligand>
</feature>
<comment type="catalytic activity">
    <reaction evidence="9 10">
        <text>tRNA(Ile) + L-isoleucine + ATP = L-isoleucyl-tRNA(Ile) + AMP + diphosphate</text>
        <dbReference type="Rhea" id="RHEA:11060"/>
        <dbReference type="Rhea" id="RHEA-COMP:9666"/>
        <dbReference type="Rhea" id="RHEA-COMP:9695"/>
        <dbReference type="ChEBI" id="CHEBI:30616"/>
        <dbReference type="ChEBI" id="CHEBI:33019"/>
        <dbReference type="ChEBI" id="CHEBI:58045"/>
        <dbReference type="ChEBI" id="CHEBI:78442"/>
        <dbReference type="ChEBI" id="CHEBI:78528"/>
        <dbReference type="ChEBI" id="CHEBI:456215"/>
        <dbReference type="EC" id="6.1.1.5"/>
    </reaction>
</comment>
<feature type="domain" description="Methionyl/Valyl/Leucyl/Isoleucyl-tRNA synthetase anticodon-binding" evidence="12">
    <location>
        <begin position="669"/>
        <end position="827"/>
    </location>
</feature>
<keyword evidence="3 10" id="KW-0436">Ligase</keyword>
<comment type="subunit">
    <text evidence="10">Monomer.</text>
</comment>
<feature type="binding site" evidence="10">
    <location>
        <position position="912"/>
    </location>
    <ligand>
        <name>Zn(2+)</name>
        <dbReference type="ChEBI" id="CHEBI:29105"/>
    </ligand>
</feature>
<comment type="similarity">
    <text evidence="1 10">Belongs to the class-I aminoacyl-tRNA synthetase family. IleS type 1 subfamily.</text>
</comment>
<keyword evidence="5 10" id="KW-0067">ATP-binding</keyword>
<dbReference type="InterPro" id="IPR009080">
    <property type="entry name" value="tRNAsynth_Ia_anticodon-bd"/>
</dbReference>
<evidence type="ECO:0000259" key="11">
    <source>
        <dbReference type="Pfam" id="PF00133"/>
    </source>
</evidence>
<dbReference type="EMBL" id="AWXV01000002">
    <property type="protein sequence ID" value="KIE64247.1"/>
    <property type="molecule type" value="Genomic_DNA"/>
</dbReference>
<dbReference type="InterPro" id="IPR002301">
    <property type="entry name" value="Ile-tRNA-ligase"/>
</dbReference>
<dbReference type="InterPro" id="IPR023585">
    <property type="entry name" value="Ile-tRNA-ligase_type1"/>
</dbReference>
<comment type="caution">
    <text evidence="13">The sequence shown here is derived from an EMBL/GenBank/DDBJ whole genome shotgun (WGS) entry which is preliminary data.</text>
</comment>
<dbReference type="NCBIfam" id="TIGR00392">
    <property type="entry name" value="ileS"/>
    <property type="match status" value="1"/>
</dbReference>
<comment type="subcellular location">
    <subcellularLocation>
        <location evidence="10">Cytoplasm</location>
    </subcellularLocation>
</comment>
<evidence type="ECO:0000256" key="10">
    <source>
        <dbReference type="HAMAP-Rule" id="MF_02002"/>
    </source>
</evidence>
<feature type="binding site" evidence="10">
    <location>
        <position position="589"/>
    </location>
    <ligand>
        <name>ATP</name>
        <dbReference type="ChEBI" id="CHEBI:30616"/>
    </ligand>
</feature>
<comment type="cofactor">
    <cofactor evidence="10">
        <name>Zn(2+)</name>
        <dbReference type="ChEBI" id="CHEBI:29105"/>
    </cofactor>
    <text evidence="10">Binds 1 zinc ion per subunit.</text>
</comment>
<dbReference type="SUPFAM" id="SSF50677">
    <property type="entry name" value="ValRS/IleRS/LeuRS editing domain"/>
    <property type="match status" value="1"/>
</dbReference>
<dbReference type="GO" id="GO:0000049">
    <property type="term" value="F:tRNA binding"/>
    <property type="evidence" value="ECO:0007669"/>
    <property type="project" value="InterPro"/>
</dbReference>
<gene>
    <name evidence="10" type="primary">ileS</name>
    <name evidence="13" type="ORF">P689_119218</name>
</gene>
<keyword evidence="4 10" id="KW-0547">Nucleotide-binding</keyword>
<dbReference type="GO" id="GO:0005829">
    <property type="term" value="C:cytosol"/>
    <property type="evidence" value="ECO:0007669"/>
    <property type="project" value="TreeGrafter"/>
</dbReference>
<evidence type="ECO:0000256" key="9">
    <source>
        <dbReference type="ARBA" id="ARBA00048359"/>
    </source>
</evidence>
<evidence type="ECO:0000256" key="5">
    <source>
        <dbReference type="ARBA" id="ARBA00022840"/>
    </source>
</evidence>
<evidence type="ECO:0000313" key="13">
    <source>
        <dbReference type="EMBL" id="KIE64247.1"/>
    </source>
</evidence>
<feature type="binding site" evidence="10">
    <location>
        <position position="889"/>
    </location>
    <ligand>
        <name>Zn(2+)</name>
        <dbReference type="ChEBI" id="CHEBI:29105"/>
    </ligand>
</feature>
<feature type="binding site" evidence="10">
    <location>
        <position position="892"/>
    </location>
    <ligand>
        <name>Zn(2+)</name>
        <dbReference type="ChEBI" id="CHEBI:29105"/>
    </ligand>
</feature>
<evidence type="ECO:0000256" key="2">
    <source>
        <dbReference type="ARBA" id="ARBA00022490"/>
    </source>
</evidence>
<dbReference type="Gene3D" id="3.40.50.620">
    <property type="entry name" value="HUPs"/>
    <property type="match status" value="2"/>
</dbReference>
<dbReference type="CDD" id="cd07960">
    <property type="entry name" value="Anticodon_Ia_Ile_BEm"/>
    <property type="match status" value="1"/>
</dbReference>
<feature type="short sequence motif" description="'KMSKS' region" evidence="10">
    <location>
        <begin position="586"/>
        <end position="590"/>
    </location>
</feature>
<dbReference type="GO" id="GO:0008270">
    <property type="term" value="F:zinc ion binding"/>
    <property type="evidence" value="ECO:0007669"/>
    <property type="project" value="UniProtKB-UniRule"/>
</dbReference>
<dbReference type="PANTHER" id="PTHR42765:SF1">
    <property type="entry name" value="ISOLEUCINE--TRNA LIGASE, MITOCHONDRIAL"/>
    <property type="match status" value="1"/>
</dbReference>
<keyword evidence="6 10" id="KW-0648">Protein biosynthesis</keyword>
<proteinExistence type="inferred from homology"/>
<dbReference type="InterPro" id="IPR001412">
    <property type="entry name" value="aa-tRNA-synth_I_CS"/>
</dbReference>
<dbReference type="AlphaFoldDB" id="A0A0C1S107"/>
<evidence type="ECO:0000256" key="8">
    <source>
        <dbReference type="ARBA" id="ARBA00025217"/>
    </source>
</evidence>
<dbReference type="SUPFAM" id="SSF47323">
    <property type="entry name" value="Anticodon-binding domain of a subclass of class I aminoacyl-tRNA synthetases"/>
    <property type="match status" value="1"/>
</dbReference>
<feature type="binding site" evidence="10">
    <location>
        <position position="915"/>
    </location>
    <ligand>
        <name>Zn(2+)</name>
        <dbReference type="ChEBI" id="CHEBI:29105"/>
    </ligand>
</feature>
<dbReference type="InterPro" id="IPR050081">
    <property type="entry name" value="Ile-tRNA_ligase"/>
</dbReference>
<dbReference type="GO" id="GO:0006428">
    <property type="term" value="P:isoleucyl-tRNA aminoacylation"/>
    <property type="evidence" value="ECO:0007669"/>
    <property type="project" value="UniProtKB-UniRule"/>
</dbReference>
<dbReference type="PROSITE" id="PS00178">
    <property type="entry name" value="AA_TRNA_LIGASE_I"/>
    <property type="match status" value="1"/>
</dbReference>
<dbReference type="PRINTS" id="PR00984">
    <property type="entry name" value="TRNASYNTHILE"/>
</dbReference>
<evidence type="ECO:0000256" key="7">
    <source>
        <dbReference type="ARBA" id="ARBA00023146"/>
    </source>
</evidence>
<keyword evidence="10" id="KW-0862">Zinc</keyword>
<feature type="domain" description="Aminoacyl-tRNA synthetase class Ia" evidence="11">
    <location>
        <begin position="12"/>
        <end position="625"/>
    </location>
</feature>
<protein>
    <recommendedName>
        <fullName evidence="10">Isoleucine--tRNA ligase</fullName>
        <ecNumber evidence="10">6.1.1.5</ecNumber>
    </recommendedName>
    <alternativeName>
        <fullName evidence="10">Isoleucyl-tRNA synthetase</fullName>
        <shortName evidence="10">IleRS</shortName>
    </alternativeName>
</protein>
<dbReference type="InterPro" id="IPR009008">
    <property type="entry name" value="Val/Leu/Ile-tRNA-synth_edit"/>
</dbReference>
<reference evidence="13 14" key="1">
    <citation type="journal article" date="2014" name="G3 (Bethesda)">
        <title>Genome sequence of Candidatus Riesia pediculischaeffi, endosymbiont of chimpanzee lice, and genomic comparison of recently acquired endosymbionts from human and chimpanzee lice.</title>
        <authorList>
            <person name="Boyd B.M."/>
            <person name="Allen J.M."/>
            <person name="de Crecy-Lagard V."/>
            <person name="Reed D.L."/>
        </authorList>
    </citation>
    <scope>NUCLEOTIDE SEQUENCE [LARGE SCALE GENOMIC DNA]</scope>
    <source>
        <strain evidence="13 14">PTSU</strain>
    </source>
</reference>
<sequence>MYGNLKEKEPKLLKEWDENKLYDVIRSSQIRKKTFILHDGPPYANGDVHIGHAVNKILKDVLIRSKRMNGFDSPFVLGWDCHGLPIENQVEKNKGKLFNKHHFFEFRKECRKYALYQVERQKSDFKRMGILTNWNRFYMTMEPNLESHSIRTLGKIIKNRHLTRKRKPVYWCIQCQSALAEAELEYLQKCSLSLYVAFKSLNSLDICRRFQKSSPSCLPIYAIIWTTTPWTIPANRAIGINRDFTYLLVESNNFVFIVAEGLLKSFAKVMNVSKLKILSSCHGSMLESSMFSNPITDFKVPIVLSDHVHLNEGTGLVHIAPGHGLEDYDIGMKYKLEVSNIIDKRGRFVNHVHPILDKLSIFKSDEQITKILEEKNCFFISKNIFHKYPFCWRHNVPLIFRSTTQWFISMHKNHLREKILSKIDSISWYPKWGRERMEEMVQKRPDWCISRQRSWGTPIPIFIHKETNKMHPDTLSFISDISKKVKCFGGEYWWNVSIDEFLKNGDSKKYFKEKDVLDVWFDSGSINYSSINDDFKDYIPDVYLEGSDQYRGWFMSSLILSVAVSNDVPCKTIITHGFVVDKNGKKMSKSIGNVISPKEIINEFGADILRLWVTSSDYSKEINISKEILSGIVDHYRKIRNTIRFLLSNIKDFNIKTDGICFTNMIALDQRILMITKRFQKKIIRYYENYNFHKVINALLTFCSIEMSSEYLNIVKDRQYMNLSNSLSRRSGQTAFFHILSALVRWISPILPFTSYEVWKFLAEDLIKNNLFSDRYYVYLQEISENNVVISMENWDLVFLVKKEVNKVIERKRREKIVNHSMESNVVLYVDSKIAGVLQVLEKELKFLFLVSSVKIMDVENSKCCAMKADLTDLYGLKVEVSRSNGKKCNRCWYYFNIFEGREKKHRFDDLCHRCVLNLLKKEEIRKFV</sequence>
<dbReference type="InterPro" id="IPR013155">
    <property type="entry name" value="M/V/L/I-tRNA-synth_anticd-bd"/>
</dbReference>
<dbReference type="Pfam" id="PF00133">
    <property type="entry name" value="tRNA-synt_1"/>
    <property type="match status" value="1"/>
</dbReference>
<dbReference type="PATRIC" id="fig|1401651.3.peg.242"/>
<dbReference type="GO" id="GO:0002161">
    <property type="term" value="F:aminoacyl-tRNA deacylase activity"/>
    <property type="evidence" value="ECO:0007669"/>
    <property type="project" value="InterPro"/>
</dbReference>
<dbReference type="HOGENOM" id="CLU_001493_7_1_6"/>
<dbReference type="GO" id="GO:0005524">
    <property type="term" value="F:ATP binding"/>
    <property type="evidence" value="ECO:0007669"/>
    <property type="project" value="UniProtKB-UniRule"/>
</dbReference>
<dbReference type="Proteomes" id="UP000054529">
    <property type="component" value="Unassembled WGS sequence"/>
</dbReference>
<organism evidence="13 14">
    <name type="scientific">Candidatus Riesia pediculischaeffi PTSU</name>
    <dbReference type="NCBI Taxonomy" id="1401651"/>
    <lineage>
        <taxon>Bacteria</taxon>
        <taxon>Pseudomonadati</taxon>
        <taxon>Pseudomonadota</taxon>
        <taxon>Gammaproteobacteria</taxon>
        <taxon>Enterobacterales</taxon>
        <taxon>Enterobacteriaceae</taxon>
        <taxon>Candidatus Riesia</taxon>
    </lineage>
</organism>
<name>A0A0C1S107_9ENTR</name>
<dbReference type="HAMAP" id="MF_02002">
    <property type="entry name" value="Ile_tRNA_synth_type1"/>
    <property type="match status" value="1"/>
</dbReference>
<accession>A0A0C1S107</accession>
<comment type="domain">
    <text evidence="10">IleRS has two distinct active sites: one for aminoacylation and one for editing. The misactivated valine is translocated from the active site to the editing site, which sterically excludes the correctly activated isoleucine. The single editing site contains two valyl binding pockets, one specific for each substrate (Val-AMP or Val-tRNA(Ile)).</text>
</comment>
<keyword evidence="2 10" id="KW-0963">Cytoplasm</keyword>
<dbReference type="PANTHER" id="PTHR42765">
    <property type="entry name" value="SOLEUCYL-TRNA SYNTHETASE"/>
    <property type="match status" value="1"/>
</dbReference>
<feature type="short sequence motif" description="'HIGH' region" evidence="10">
    <location>
        <begin position="42"/>
        <end position="52"/>
    </location>
</feature>
<dbReference type="InterPro" id="IPR002300">
    <property type="entry name" value="aa-tRNA-synth_Ia"/>
</dbReference>
<evidence type="ECO:0000313" key="14">
    <source>
        <dbReference type="Proteomes" id="UP000054529"/>
    </source>
</evidence>
<comment type="function">
    <text evidence="8 10">Catalyzes the attachment of isoleucine to tRNA(Ile). As IleRS can inadvertently accommodate and process structurally similar amino acids such as valine, to avoid such errors it has two additional distinct tRNA(Ile)-dependent editing activities. One activity is designated as 'pretransfer' editing and involves the hydrolysis of activated Val-AMP. The other activity is designated 'posttransfer' editing and involves deacylation of mischarged Val-tRNA(Ile).</text>
</comment>
<dbReference type="InterPro" id="IPR033708">
    <property type="entry name" value="Anticodon_Ile_BEm"/>
</dbReference>
<keyword evidence="7 10" id="KW-0030">Aminoacyl-tRNA synthetase</keyword>
<dbReference type="InterPro" id="IPR014729">
    <property type="entry name" value="Rossmann-like_a/b/a_fold"/>
</dbReference>
<evidence type="ECO:0000256" key="4">
    <source>
        <dbReference type="ARBA" id="ARBA00022741"/>
    </source>
</evidence>
<keyword evidence="10" id="KW-0479">Metal-binding</keyword>
<evidence type="ECO:0000256" key="1">
    <source>
        <dbReference type="ARBA" id="ARBA00006887"/>
    </source>
</evidence>
<evidence type="ECO:0000259" key="12">
    <source>
        <dbReference type="Pfam" id="PF08264"/>
    </source>
</evidence>
<dbReference type="FunFam" id="3.40.50.620:FF:000042">
    <property type="entry name" value="Isoleucine--tRNA ligase"/>
    <property type="match status" value="1"/>
</dbReference>
<dbReference type="EC" id="6.1.1.5" evidence="10"/>
<evidence type="ECO:0000256" key="3">
    <source>
        <dbReference type="ARBA" id="ARBA00022598"/>
    </source>
</evidence>
<dbReference type="GO" id="GO:0004822">
    <property type="term" value="F:isoleucine-tRNA ligase activity"/>
    <property type="evidence" value="ECO:0007669"/>
    <property type="project" value="UniProtKB-UniRule"/>
</dbReference>
<dbReference type="Gene3D" id="3.90.740.10">
    <property type="entry name" value="Valyl/Leucyl/Isoleucyl-tRNA synthetase, editing domain"/>
    <property type="match status" value="1"/>
</dbReference>
<dbReference type="Pfam" id="PF08264">
    <property type="entry name" value="Anticodon_1"/>
    <property type="match status" value="1"/>
</dbReference>